<feature type="signal peptide" evidence="1">
    <location>
        <begin position="1"/>
        <end position="27"/>
    </location>
</feature>
<gene>
    <name evidence="3" type="ORF">BHQ17_04855</name>
</gene>
<evidence type="ECO:0000313" key="3">
    <source>
        <dbReference type="EMBL" id="ODQ95516.1"/>
    </source>
</evidence>
<keyword evidence="1" id="KW-0732">Signal</keyword>
<name>A0A1E3S025_9MYCO</name>
<dbReference type="OrthoDB" id="4746133at2"/>
<proteinExistence type="predicted"/>
<sequence>MMRGRGVIAAAVGAVCGAVALAVPARADQYDFLMQLDNMGVYYDSVTDMIDIGKGICHELRFGVPPPAVLGKLDRTGFAPAESAIVLVSAVDTLCLDAKPTVLEWARSIGPTQPL</sequence>
<dbReference type="Proteomes" id="UP000094243">
    <property type="component" value="Unassembled WGS sequence"/>
</dbReference>
<reference evidence="4" key="1">
    <citation type="submission" date="2016-09" db="EMBL/GenBank/DDBJ databases">
        <authorList>
            <person name="Greninger A.L."/>
            <person name="Jerome K.R."/>
            <person name="Mcnair B."/>
            <person name="Wallis C."/>
            <person name="Fang F."/>
        </authorList>
    </citation>
    <scope>NUCLEOTIDE SEQUENCE [LARGE SCALE GENOMIC DNA]</scope>
    <source>
        <strain evidence="4">M7</strain>
    </source>
</reference>
<feature type="domain" description="DUF732" evidence="2">
    <location>
        <begin position="29"/>
        <end position="95"/>
    </location>
</feature>
<dbReference type="AlphaFoldDB" id="A0A1E3S025"/>
<evidence type="ECO:0000313" key="4">
    <source>
        <dbReference type="Proteomes" id="UP000094243"/>
    </source>
</evidence>
<accession>A0A1E3S025</accession>
<organism evidence="3 4">
    <name type="scientific">Mycolicibacterium holsaticum</name>
    <dbReference type="NCBI Taxonomy" id="152142"/>
    <lineage>
        <taxon>Bacteria</taxon>
        <taxon>Bacillati</taxon>
        <taxon>Actinomycetota</taxon>
        <taxon>Actinomycetes</taxon>
        <taxon>Mycobacteriales</taxon>
        <taxon>Mycobacteriaceae</taxon>
        <taxon>Mycolicibacterium</taxon>
    </lineage>
</organism>
<protein>
    <recommendedName>
        <fullName evidence="2">DUF732 domain-containing protein</fullName>
    </recommendedName>
</protein>
<evidence type="ECO:0000259" key="2">
    <source>
        <dbReference type="Pfam" id="PF05305"/>
    </source>
</evidence>
<dbReference type="InterPro" id="IPR007969">
    <property type="entry name" value="DUF732"/>
</dbReference>
<dbReference type="EMBL" id="MIGZ01000017">
    <property type="protein sequence ID" value="ODQ95516.1"/>
    <property type="molecule type" value="Genomic_DNA"/>
</dbReference>
<feature type="chain" id="PRO_5009135325" description="DUF732 domain-containing protein" evidence="1">
    <location>
        <begin position="28"/>
        <end position="115"/>
    </location>
</feature>
<comment type="caution">
    <text evidence="3">The sequence shown here is derived from an EMBL/GenBank/DDBJ whole genome shotgun (WGS) entry which is preliminary data.</text>
</comment>
<dbReference type="Pfam" id="PF05305">
    <property type="entry name" value="DUF732"/>
    <property type="match status" value="1"/>
</dbReference>
<evidence type="ECO:0000256" key="1">
    <source>
        <dbReference type="SAM" id="SignalP"/>
    </source>
</evidence>
<keyword evidence="4" id="KW-1185">Reference proteome</keyword>